<dbReference type="GeneID" id="93304674"/>
<proteinExistence type="predicted"/>
<dbReference type="EMBL" id="MCGI01000008">
    <property type="protein sequence ID" value="ODM02914.1"/>
    <property type="molecule type" value="Genomic_DNA"/>
</dbReference>
<gene>
    <name evidence="2" type="ORF">BEH84_06146</name>
    <name evidence="3" type="ORF">BEI61_03706</name>
</gene>
<feature type="transmembrane region" description="Helical" evidence="1">
    <location>
        <begin position="21"/>
        <end position="54"/>
    </location>
</feature>
<comment type="caution">
    <text evidence="2">The sequence shown here is derived from an EMBL/GenBank/DDBJ whole genome shotgun (WGS) entry which is preliminary data.</text>
</comment>
<name>A0A1E3A2E5_9FIRM</name>
<dbReference type="Proteomes" id="UP000094067">
    <property type="component" value="Unassembled WGS sequence"/>
</dbReference>
<dbReference type="AlphaFoldDB" id="A0A1E3A2E5"/>
<dbReference type="Proteomes" id="UP000095003">
    <property type="component" value="Unassembled WGS sequence"/>
</dbReference>
<evidence type="ECO:0000313" key="5">
    <source>
        <dbReference type="Proteomes" id="UP000095003"/>
    </source>
</evidence>
<dbReference type="EMBL" id="MCGH01000002">
    <property type="protein sequence ID" value="ODM07814.1"/>
    <property type="molecule type" value="Genomic_DNA"/>
</dbReference>
<keyword evidence="1" id="KW-1133">Transmembrane helix</keyword>
<dbReference type="PATRIC" id="fig|1432052.3.peg.6793"/>
<evidence type="ECO:0000313" key="4">
    <source>
        <dbReference type="Proteomes" id="UP000094067"/>
    </source>
</evidence>
<protein>
    <recommendedName>
        <fullName evidence="6">Zn-finger containing protein</fullName>
    </recommendedName>
</protein>
<evidence type="ECO:0000256" key="1">
    <source>
        <dbReference type="SAM" id="Phobius"/>
    </source>
</evidence>
<keyword evidence="1" id="KW-0812">Transmembrane</keyword>
<evidence type="ECO:0000313" key="2">
    <source>
        <dbReference type="EMBL" id="ODM02914.1"/>
    </source>
</evidence>
<reference evidence="4 5" key="1">
    <citation type="submission" date="2016-07" db="EMBL/GenBank/DDBJ databases">
        <title>Characterization of isolates of Eisenbergiella tayi derived from blood cultures, using whole genome sequencing.</title>
        <authorList>
            <person name="Burdz T."/>
            <person name="Wiebe D."/>
            <person name="Huynh C."/>
            <person name="Bernard K."/>
        </authorList>
    </citation>
    <scope>NUCLEOTIDE SEQUENCE [LARGE SCALE GENOMIC DNA]</scope>
    <source>
        <strain evidence="3 4">NML 110608</strain>
        <strain evidence="2 5">NML 120489</strain>
    </source>
</reference>
<organism evidence="2 5">
    <name type="scientific">Eisenbergiella tayi</name>
    <dbReference type="NCBI Taxonomy" id="1432052"/>
    <lineage>
        <taxon>Bacteria</taxon>
        <taxon>Bacillati</taxon>
        <taxon>Bacillota</taxon>
        <taxon>Clostridia</taxon>
        <taxon>Lachnospirales</taxon>
        <taxon>Lachnospiraceae</taxon>
        <taxon>Eisenbergiella</taxon>
    </lineage>
</organism>
<evidence type="ECO:0000313" key="3">
    <source>
        <dbReference type="EMBL" id="ODM07814.1"/>
    </source>
</evidence>
<dbReference type="RefSeq" id="WP_009252884.1">
    <property type="nucleotide sequence ID" value="NZ_BAABXS010000001.1"/>
</dbReference>
<evidence type="ECO:0008006" key="6">
    <source>
        <dbReference type="Google" id="ProtNLM"/>
    </source>
</evidence>
<sequence length="131" mass="15676">MKEKLIRFMQGRYGVDQFTKFLMGVALVCMILSLFTRSMVWSFLILLLLVYCYFRMFSKSITKRYAENQKYLQMTAGIRRKWASFQRDMKDRKTHHIYKCPGCKQKIRVPRGKGKIAIRCPKCHTEFIKKS</sequence>
<accession>A0A1E3A2E5</accession>
<keyword evidence="1" id="KW-0472">Membrane</keyword>